<comment type="similarity">
    <text evidence="3">Belongs to the major facilitator superfamily. FHS transporter (TC 2.A.1.7) family.</text>
</comment>
<keyword evidence="4" id="KW-0813">Transport</keyword>
<dbReference type="PANTHER" id="PTHR43702">
    <property type="entry name" value="L-FUCOSE-PROTON SYMPORTER"/>
    <property type="match status" value="1"/>
</dbReference>
<evidence type="ECO:0000256" key="4">
    <source>
        <dbReference type="ARBA" id="ARBA00022448"/>
    </source>
</evidence>
<proteinExistence type="inferred from homology"/>
<keyword evidence="13" id="KW-1185">Reference proteome</keyword>
<dbReference type="STRING" id="888741.HMPREF9098_0967"/>
<dbReference type="Pfam" id="PF07690">
    <property type="entry name" value="MFS_1"/>
    <property type="match status" value="1"/>
</dbReference>
<evidence type="ECO:0000256" key="1">
    <source>
        <dbReference type="ARBA" id="ARBA00003321"/>
    </source>
</evidence>
<accession>F0EYN3</accession>
<evidence type="ECO:0000256" key="5">
    <source>
        <dbReference type="ARBA" id="ARBA00022475"/>
    </source>
</evidence>
<comment type="subcellular location">
    <subcellularLocation>
        <location evidence="2">Cell inner membrane</location>
        <topology evidence="2">Multi-pass membrane protein</topology>
    </subcellularLocation>
</comment>
<keyword evidence="9 11" id="KW-1133">Transmembrane helix</keyword>
<name>F0EYN3_9NEIS</name>
<feature type="transmembrane region" description="Helical" evidence="11">
    <location>
        <begin position="296"/>
        <end position="313"/>
    </location>
</feature>
<dbReference type="Proteomes" id="UP000004088">
    <property type="component" value="Unassembled WGS sequence"/>
</dbReference>
<keyword evidence="7" id="KW-0762">Sugar transport</keyword>
<dbReference type="InterPro" id="IPR011701">
    <property type="entry name" value="MFS"/>
</dbReference>
<organism evidence="12 13">
    <name type="scientific">Kingella denitrificans ATCC 33394</name>
    <dbReference type="NCBI Taxonomy" id="888741"/>
    <lineage>
        <taxon>Bacteria</taxon>
        <taxon>Pseudomonadati</taxon>
        <taxon>Pseudomonadota</taxon>
        <taxon>Betaproteobacteria</taxon>
        <taxon>Neisseriales</taxon>
        <taxon>Neisseriaceae</taxon>
        <taxon>Kingella</taxon>
    </lineage>
</organism>
<evidence type="ECO:0000256" key="6">
    <source>
        <dbReference type="ARBA" id="ARBA00022519"/>
    </source>
</evidence>
<evidence type="ECO:0000313" key="12">
    <source>
        <dbReference type="EMBL" id="EGC17641.1"/>
    </source>
</evidence>
<keyword evidence="8 11" id="KW-0812">Transmembrane</keyword>
<dbReference type="HOGENOM" id="CLU_028452_2_2_4"/>
<feature type="transmembrane region" description="Helical" evidence="11">
    <location>
        <begin position="352"/>
        <end position="373"/>
    </location>
</feature>
<feature type="transmembrane region" description="Helical" evidence="11">
    <location>
        <begin position="319"/>
        <end position="340"/>
    </location>
</feature>
<keyword evidence="6" id="KW-0997">Cell inner membrane</keyword>
<reference evidence="12 13" key="1">
    <citation type="submission" date="2011-01" db="EMBL/GenBank/DDBJ databases">
        <authorList>
            <person name="Muzny D."/>
            <person name="Qin X."/>
            <person name="Deng J."/>
            <person name="Jiang H."/>
            <person name="Liu Y."/>
            <person name="Qu J."/>
            <person name="Song X.-Z."/>
            <person name="Zhang L."/>
            <person name="Thornton R."/>
            <person name="Coyle M."/>
            <person name="Francisco L."/>
            <person name="Jackson L."/>
            <person name="Javaid M."/>
            <person name="Korchina V."/>
            <person name="Kovar C."/>
            <person name="Mata R."/>
            <person name="Mathew T."/>
            <person name="Ngo R."/>
            <person name="Nguyen L."/>
            <person name="Nguyen N."/>
            <person name="Okwuonu G."/>
            <person name="Ongeri F."/>
            <person name="Pham C."/>
            <person name="Simmons D."/>
            <person name="Wilczek-Boney K."/>
            <person name="Hale W."/>
            <person name="Jakkamsetti A."/>
            <person name="Pham P."/>
            <person name="Ruth R."/>
            <person name="San Lucas F."/>
            <person name="Warren J."/>
            <person name="Zhang J."/>
            <person name="Zhao Z."/>
            <person name="Zhou C."/>
            <person name="Zhu D."/>
            <person name="Lee S."/>
            <person name="Bess C."/>
            <person name="Blankenburg K."/>
            <person name="Forbes L."/>
            <person name="Fu Q."/>
            <person name="Gubbala S."/>
            <person name="Hirani K."/>
            <person name="Jayaseelan J.C."/>
            <person name="Lara F."/>
            <person name="Munidasa M."/>
            <person name="Palculict T."/>
            <person name="Patil S."/>
            <person name="Pu L.-L."/>
            <person name="Saada N."/>
            <person name="Tang L."/>
            <person name="Weissenberger G."/>
            <person name="Zhu Y."/>
            <person name="Hemphill L."/>
            <person name="Shang Y."/>
            <person name="Youmans B."/>
            <person name="Ayvaz T."/>
            <person name="Ross M."/>
            <person name="Santibanez J."/>
            <person name="Aqrawi P."/>
            <person name="Gross S."/>
            <person name="Joshi V."/>
            <person name="Fowler G."/>
            <person name="Nazareth L."/>
            <person name="Reid J."/>
            <person name="Worley K."/>
            <person name="Petrosino J."/>
            <person name="Highlander S."/>
            <person name="Gibbs R."/>
        </authorList>
    </citation>
    <scope>NUCLEOTIDE SEQUENCE [LARGE SCALE GENOMIC DNA]</scope>
    <source>
        <strain evidence="12 13">ATCC 33394</strain>
    </source>
</reference>
<feature type="transmembrane region" description="Helical" evidence="11">
    <location>
        <begin position="12"/>
        <end position="37"/>
    </location>
</feature>
<dbReference type="Gene3D" id="1.20.1250.20">
    <property type="entry name" value="MFS general substrate transporter like domains"/>
    <property type="match status" value="2"/>
</dbReference>
<dbReference type="InterPro" id="IPR050375">
    <property type="entry name" value="MFS_TsgA-like"/>
</dbReference>
<evidence type="ECO:0000313" key="13">
    <source>
        <dbReference type="Proteomes" id="UP000004088"/>
    </source>
</evidence>
<dbReference type="PANTHER" id="PTHR43702:SF3">
    <property type="entry name" value="PROTEIN TSGA"/>
    <property type="match status" value="1"/>
</dbReference>
<dbReference type="NCBIfam" id="TIGR01272">
    <property type="entry name" value="gluP"/>
    <property type="match status" value="1"/>
</dbReference>
<evidence type="ECO:0000256" key="11">
    <source>
        <dbReference type="SAM" id="Phobius"/>
    </source>
</evidence>
<evidence type="ECO:0000256" key="3">
    <source>
        <dbReference type="ARBA" id="ARBA00009120"/>
    </source>
</evidence>
<evidence type="ECO:0000256" key="10">
    <source>
        <dbReference type="ARBA" id="ARBA00023136"/>
    </source>
</evidence>
<dbReference type="InterPro" id="IPR036259">
    <property type="entry name" value="MFS_trans_sf"/>
</dbReference>
<dbReference type="SUPFAM" id="SSF103473">
    <property type="entry name" value="MFS general substrate transporter"/>
    <property type="match status" value="1"/>
</dbReference>
<feature type="transmembrane region" description="Helical" evidence="11">
    <location>
        <begin position="103"/>
        <end position="125"/>
    </location>
</feature>
<keyword evidence="5" id="KW-1003">Cell membrane</keyword>
<sequence>MSAQNPSTAPNNNLALGVLTSLFFMMGFITCMNDILIPHLKGIFNLSYTQAMLVQFCFFTAYALMSIPAGKLVEKIGYKGGVIGGFLIAAFGCILFYPAASSASYPIFLGALFILATGIVLLQVAGNPYVTLLAKPGKESATLTRIQAFNSLATTIAPPLGAAMIFVDANASLAERISSVQMPYLGLAGFMILLAITVAMIKLPDARQIAQAETEHNRDGKNSVWQYKHMVLAAVGIFCYVGGEVAIGSMMVNVLEKVAGLNHEKGANYLALYWGGMMVGRFAGTFIMNKIKANRLLAFNASVVVALIVLAIVSGGKVAMWSLLAIGLFNSIMFPTIFSLGTNGLGKYTSQASGIICSAIVGGALIPVAQGAFADTIGLLPAYFVSAICYAYIVFFALKGYKVDEKTA</sequence>
<evidence type="ECO:0000256" key="9">
    <source>
        <dbReference type="ARBA" id="ARBA00022989"/>
    </source>
</evidence>
<comment type="function">
    <text evidence="1">Intake of glucose and galactose.</text>
</comment>
<feature type="transmembrane region" description="Helical" evidence="11">
    <location>
        <begin position="182"/>
        <end position="201"/>
    </location>
</feature>
<feature type="transmembrane region" description="Helical" evidence="11">
    <location>
        <begin position="43"/>
        <end position="64"/>
    </location>
</feature>
<gene>
    <name evidence="12" type="primary">gluP</name>
    <name evidence="12" type="ORF">HMPREF9098_0967</name>
</gene>
<dbReference type="GO" id="GO:0005886">
    <property type="term" value="C:plasma membrane"/>
    <property type="evidence" value="ECO:0007669"/>
    <property type="project" value="UniProtKB-SubCell"/>
</dbReference>
<feature type="transmembrane region" description="Helical" evidence="11">
    <location>
        <begin position="231"/>
        <end position="251"/>
    </location>
</feature>
<keyword evidence="10 11" id="KW-0472">Membrane</keyword>
<evidence type="ECO:0000256" key="8">
    <source>
        <dbReference type="ARBA" id="ARBA00022692"/>
    </source>
</evidence>
<dbReference type="RefSeq" id="WP_003782345.1">
    <property type="nucleotide sequence ID" value="NZ_GL870929.1"/>
</dbReference>
<dbReference type="GO" id="GO:1904659">
    <property type="term" value="P:D-glucose transmembrane transport"/>
    <property type="evidence" value="ECO:0007669"/>
    <property type="project" value="InterPro"/>
</dbReference>
<dbReference type="GO" id="GO:0055056">
    <property type="term" value="F:D-glucose transmembrane transporter activity"/>
    <property type="evidence" value="ECO:0007669"/>
    <property type="project" value="InterPro"/>
</dbReference>
<feature type="transmembrane region" description="Helical" evidence="11">
    <location>
        <begin position="379"/>
        <end position="398"/>
    </location>
</feature>
<dbReference type="InterPro" id="IPR005964">
    <property type="entry name" value="Glc/Gal_transptr_bac"/>
</dbReference>
<feature type="transmembrane region" description="Helical" evidence="11">
    <location>
        <begin position="76"/>
        <end position="97"/>
    </location>
</feature>
<evidence type="ECO:0000256" key="2">
    <source>
        <dbReference type="ARBA" id="ARBA00004429"/>
    </source>
</evidence>
<dbReference type="CDD" id="cd17394">
    <property type="entry name" value="MFS_FucP_like"/>
    <property type="match status" value="1"/>
</dbReference>
<feature type="transmembrane region" description="Helical" evidence="11">
    <location>
        <begin position="146"/>
        <end position="167"/>
    </location>
</feature>
<evidence type="ECO:0000256" key="7">
    <source>
        <dbReference type="ARBA" id="ARBA00022597"/>
    </source>
</evidence>
<protein>
    <submittedName>
        <fullName evidence="12">Glucose/galactose transporter WARNING</fullName>
    </submittedName>
</protein>
<dbReference type="AlphaFoldDB" id="F0EYN3"/>
<dbReference type="EMBL" id="AEWV01000015">
    <property type="protein sequence ID" value="EGC17641.1"/>
    <property type="molecule type" value="Genomic_DNA"/>
</dbReference>
<dbReference type="GO" id="GO:0005354">
    <property type="term" value="F:galactose transmembrane transporter activity"/>
    <property type="evidence" value="ECO:0007669"/>
    <property type="project" value="InterPro"/>
</dbReference>
<comment type="caution">
    <text evidence="12">The sequence shown here is derived from an EMBL/GenBank/DDBJ whole genome shotgun (WGS) entry which is preliminary data.</text>
</comment>
<feature type="transmembrane region" description="Helical" evidence="11">
    <location>
        <begin position="271"/>
        <end position="289"/>
    </location>
</feature>